<dbReference type="InterPro" id="IPR036754">
    <property type="entry name" value="YbaK/aa-tRNA-synt-asso_dom_sf"/>
</dbReference>
<evidence type="ECO:0000259" key="1">
    <source>
        <dbReference type="Pfam" id="PF04073"/>
    </source>
</evidence>
<proteinExistence type="predicted"/>
<dbReference type="EMBL" id="BMJT01000006">
    <property type="protein sequence ID" value="GGG25736.1"/>
    <property type="molecule type" value="Genomic_DNA"/>
</dbReference>
<evidence type="ECO:0000313" key="3">
    <source>
        <dbReference type="Proteomes" id="UP000616608"/>
    </source>
</evidence>
<gene>
    <name evidence="2" type="ORF">GCM10007425_20440</name>
</gene>
<reference evidence="2" key="1">
    <citation type="journal article" date="2014" name="Int. J. Syst. Evol. Microbiol.">
        <title>Complete genome sequence of Corynebacterium casei LMG S-19264T (=DSM 44701T), isolated from a smear-ripened cheese.</title>
        <authorList>
            <consortium name="US DOE Joint Genome Institute (JGI-PGF)"/>
            <person name="Walter F."/>
            <person name="Albersmeier A."/>
            <person name="Kalinowski J."/>
            <person name="Ruckert C."/>
        </authorList>
    </citation>
    <scope>NUCLEOTIDE SEQUENCE</scope>
    <source>
        <strain evidence="2">CGMCC 1.15760</strain>
    </source>
</reference>
<keyword evidence="3" id="KW-1185">Reference proteome</keyword>
<dbReference type="AlphaFoldDB" id="A0A917G6U6"/>
<dbReference type="GO" id="GO:0002161">
    <property type="term" value="F:aminoacyl-tRNA deacylase activity"/>
    <property type="evidence" value="ECO:0007669"/>
    <property type="project" value="InterPro"/>
</dbReference>
<organism evidence="2 3">
    <name type="scientific">Lysinibacillus alkalisoli</name>
    <dbReference type="NCBI Taxonomy" id="1911548"/>
    <lineage>
        <taxon>Bacteria</taxon>
        <taxon>Bacillati</taxon>
        <taxon>Bacillota</taxon>
        <taxon>Bacilli</taxon>
        <taxon>Bacillales</taxon>
        <taxon>Bacillaceae</taxon>
        <taxon>Lysinibacillus</taxon>
    </lineage>
</organism>
<dbReference type="Gene3D" id="3.90.960.10">
    <property type="entry name" value="YbaK/aminoacyl-tRNA synthetase-associated domain"/>
    <property type="match status" value="1"/>
</dbReference>
<dbReference type="PANTHER" id="PTHR30411:SF1">
    <property type="entry name" value="CYTOPLASMIC PROTEIN"/>
    <property type="match status" value="1"/>
</dbReference>
<protein>
    <submittedName>
        <fullName evidence="2">Cys-tRNA(Pro)/cys-tRNA(Cys) deacylase</fullName>
    </submittedName>
</protein>
<evidence type="ECO:0000313" key="2">
    <source>
        <dbReference type="EMBL" id="GGG25736.1"/>
    </source>
</evidence>
<dbReference type="CDD" id="cd04333">
    <property type="entry name" value="ProX_deacylase"/>
    <property type="match status" value="1"/>
</dbReference>
<name>A0A917G6U6_9BACI</name>
<dbReference type="RefSeq" id="WP_188614953.1">
    <property type="nucleotide sequence ID" value="NZ_BMJT01000006.1"/>
</dbReference>
<dbReference type="InterPro" id="IPR007214">
    <property type="entry name" value="YbaK/aa-tRNA-synth-assoc-dom"/>
</dbReference>
<dbReference type="Pfam" id="PF04073">
    <property type="entry name" value="tRNA_edit"/>
    <property type="match status" value="1"/>
</dbReference>
<comment type="caution">
    <text evidence="2">The sequence shown here is derived from an EMBL/GenBank/DDBJ whole genome shotgun (WGS) entry which is preliminary data.</text>
</comment>
<sequence length="154" mass="16585">MNEAVLRVKTYLAAHRLPNEIVMLPDAVNTAQAAADAIGCHTAQIAKSIIFQLGSEALLIVASGANRVDEQKVAAYLKEPLVKATAKFVKEKTGFVIGGVAPIAHATPLRILLDEDLWRYDTLWAAAGHPKAVFQLTADELLTLTKGEVINIKC</sequence>
<dbReference type="Proteomes" id="UP000616608">
    <property type="component" value="Unassembled WGS sequence"/>
</dbReference>
<accession>A0A917G6U6</accession>
<dbReference type="SUPFAM" id="SSF55826">
    <property type="entry name" value="YbaK/ProRS associated domain"/>
    <property type="match status" value="1"/>
</dbReference>
<reference evidence="2" key="2">
    <citation type="submission" date="2020-09" db="EMBL/GenBank/DDBJ databases">
        <authorList>
            <person name="Sun Q."/>
            <person name="Zhou Y."/>
        </authorList>
    </citation>
    <scope>NUCLEOTIDE SEQUENCE</scope>
    <source>
        <strain evidence="2">CGMCC 1.15760</strain>
    </source>
</reference>
<feature type="domain" description="YbaK/aminoacyl-tRNA synthetase-associated" evidence="1">
    <location>
        <begin position="27"/>
        <end position="143"/>
    </location>
</feature>
<dbReference type="PANTHER" id="PTHR30411">
    <property type="entry name" value="CYTOPLASMIC PROTEIN"/>
    <property type="match status" value="1"/>
</dbReference>